<dbReference type="Proteomes" id="UP001420932">
    <property type="component" value="Unassembled WGS sequence"/>
</dbReference>
<dbReference type="PANTHER" id="PTHR44575">
    <property type="entry name" value="OS01G0589200 PROTEIN"/>
    <property type="match status" value="1"/>
</dbReference>
<organism evidence="1 2">
    <name type="scientific">Stephania yunnanensis</name>
    <dbReference type="NCBI Taxonomy" id="152371"/>
    <lineage>
        <taxon>Eukaryota</taxon>
        <taxon>Viridiplantae</taxon>
        <taxon>Streptophyta</taxon>
        <taxon>Embryophyta</taxon>
        <taxon>Tracheophyta</taxon>
        <taxon>Spermatophyta</taxon>
        <taxon>Magnoliopsida</taxon>
        <taxon>Ranunculales</taxon>
        <taxon>Menispermaceae</taxon>
        <taxon>Menispermoideae</taxon>
        <taxon>Cissampelideae</taxon>
        <taxon>Stephania</taxon>
    </lineage>
</organism>
<dbReference type="PANTHER" id="PTHR44575:SF2">
    <property type="entry name" value="OS01G0589200 PROTEIN"/>
    <property type="match status" value="1"/>
</dbReference>
<gene>
    <name evidence="1" type="ORF">Syun_028007</name>
</gene>
<evidence type="ECO:0008006" key="3">
    <source>
        <dbReference type="Google" id="ProtNLM"/>
    </source>
</evidence>
<proteinExistence type="predicted"/>
<dbReference type="InterPro" id="IPR029063">
    <property type="entry name" value="SAM-dependent_MTases_sf"/>
</dbReference>
<dbReference type="AlphaFoldDB" id="A0AAP0EGK0"/>
<evidence type="ECO:0000313" key="2">
    <source>
        <dbReference type="Proteomes" id="UP001420932"/>
    </source>
</evidence>
<dbReference type="SUPFAM" id="SSF53335">
    <property type="entry name" value="S-adenosyl-L-methionine-dependent methyltransferases"/>
    <property type="match status" value="1"/>
</dbReference>
<dbReference type="Gene3D" id="3.40.50.150">
    <property type="entry name" value="Vaccinia Virus protein VP39"/>
    <property type="match status" value="1"/>
</dbReference>
<protein>
    <recommendedName>
        <fullName evidence="3">Methyltransferase type 11 domain-containing protein</fullName>
    </recommendedName>
</protein>
<comment type="caution">
    <text evidence="1">The sequence shown here is derived from an EMBL/GenBank/DDBJ whole genome shotgun (WGS) entry which is preliminary data.</text>
</comment>
<evidence type="ECO:0000313" key="1">
    <source>
        <dbReference type="EMBL" id="KAK9093096.1"/>
    </source>
</evidence>
<sequence>MSRHGSHLLGFTARGISLASSKAIPVTSSKLEVFYIGNRDIHGVRIGCQGHWDVPTAYVYAVFDVCYEFMLVVEVIGAREVVGPTRQCPGGRQGSRTVIVATTVHWFDLPRLYSIVKRLLRKPGGIIAVWGYKPPTIDDAPPSLELIMKDLFEKSFPYWHHDFSLVLDEYKTLLFPFESVGLGSEGEPQMVEMKKYRLKDFYRHC</sequence>
<reference evidence="1 2" key="1">
    <citation type="submission" date="2024-01" db="EMBL/GenBank/DDBJ databases">
        <title>Genome assemblies of Stephania.</title>
        <authorList>
            <person name="Yang L."/>
        </authorList>
    </citation>
    <scope>NUCLEOTIDE SEQUENCE [LARGE SCALE GENOMIC DNA]</scope>
    <source>
        <strain evidence="1">YNDBR</strain>
        <tissue evidence="1">Leaf</tissue>
    </source>
</reference>
<keyword evidence="2" id="KW-1185">Reference proteome</keyword>
<accession>A0AAP0EGK0</accession>
<name>A0AAP0EGK0_9MAGN</name>
<dbReference type="EMBL" id="JBBNAF010000012">
    <property type="protein sequence ID" value="KAK9093096.1"/>
    <property type="molecule type" value="Genomic_DNA"/>
</dbReference>